<dbReference type="InterPro" id="IPR000717">
    <property type="entry name" value="PCI_dom"/>
</dbReference>
<dbReference type="GO" id="GO:0070390">
    <property type="term" value="C:transcription export complex 2"/>
    <property type="evidence" value="ECO:0000318"/>
    <property type="project" value="GO_Central"/>
</dbReference>
<name>B3RIF3_TRIAD</name>
<evidence type="ECO:0000313" key="5">
    <source>
        <dbReference type="Proteomes" id="UP000009022"/>
    </source>
</evidence>
<comment type="similarity">
    <text evidence="1">Belongs to the CSN12 family.</text>
</comment>
<dbReference type="Proteomes" id="UP000009022">
    <property type="component" value="Unassembled WGS sequence"/>
</dbReference>
<evidence type="ECO:0000313" key="4">
    <source>
        <dbReference type="EMBL" id="EDV29225.1"/>
    </source>
</evidence>
<dbReference type="eggNOG" id="KOG2688">
    <property type="taxonomic scope" value="Eukaryota"/>
</dbReference>
<dbReference type="AlphaFoldDB" id="B3RIF3"/>
<gene>
    <name evidence="4" type="ORF">TRIADDRAFT_51299</name>
</gene>
<evidence type="ECO:0000259" key="3">
    <source>
        <dbReference type="PROSITE" id="PS50250"/>
    </source>
</evidence>
<dbReference type="PhylomeDB" id="B3RIF3"/>
<dbReference type="SMART" id="SM00753">
    <property type="entry name" value="PAM"/>
    <property type="match status" value="1"/>
</dbReference>
<dbReference type="FunCoup" id="B3RIF3">
    <property type="interactions" value="1696"/>
</dbReference>
<dbReference type="PANTHER" id="PTHR12732">
    <property type="entry name" value="UNCHARACTERIZED PROTEASOME COMPONENT REGION PCI-CONTAINING"/>
    <property type="match status" value="1"/>
</dbReference>
<dbReference type="InParanoid" id="B3RIF3"/>
<dbReference type="EMBL" id="DS985241">
    <property type="protein sequence ID" value="EDV29225.1"/>
    <property type="molecule type" value="Genomic_DNA"/>
</dbReference>
<dbReference type="PROSITE" id="PS50250">
    <property type="entry name" value="PCI"/>
    <property type="match status" value="1"/>
</dbReference>
<accession>B3RIF3</accession>
<organism evidence="4 5">
    <name type="scientific">Trichoplax adhaerens</name>
    <name type="common">Trichoplax reptans</name>
    <dbReference type="NCBI Taxonomy" id="10228"/>
    <lineage>
        <taxon>Eukaryota</taxon>
        <taxon>Metazoa</taxon>
        <taxon>Placozoa</taxon>
        <taxon>Uniplacotomia</taxon>
        <taxon>Trichoplacea</taxon>
        <taxon>Trichoplacidae</taxon>
        <taxon>Trichoplax</taxon>
    </lineage>
</organism>
<dbReference type="InterPro" id="IPR036388">
    <property type="entry name" value="WH-like_DNA-bd_sf"/>
</dbReference>
<feature type="domain" description="PCI" evidence="3">
    <location>
        <begin position="209"/>
        <end position="390"/>
    </location>
</feature>
<sequence length="400" mass="46080">MAFNQSFTQYLGGLENAINNKDGRRLGRLLSIRDSHIQNPGLKQREDVIHHYVCQRFVPPYVDLVADHMKVIAAINHYDPRHAFDAQLGLMHSFARALQSHKDENWGILTMYVVISELTALAFRVYYYSKGKSTDVLEKTAEALMNCFRVCAGDSRSALENSKKWGMLGIVNNLFKIYFKLNKLHLCKPLTRAISSAAIKDDFLKSHIVTYRYYVGRKAMFDSQFKEADENLSFAFNHCHVASRKNKRLILMYLLPVKMMLGYIPSNKLLSKYRLTQFIEIASAVKIGNLLKFNQAIEKHQKFLIRCGVYLMLERLKMLIFRNLFKKVFLLMQTYQLPISAFVVALSSMQEEGIDADEVECILANLIYTGYVRGYISHQHQKLVVSKQNPFPVPSQVAIR</sequence>
<reference evidence="4 5" key="1">
    <citation type="journal article" date="2008" name="Nature">
        <title>The Trichoplax genome and the nature of placozoans.</title>
        <authorList>
            <person name="Srivastava M."/>
            <person name="Begovic E."/>
            <person name="Chapman J."/>
            <person name="Putnam N.H."/>
            <person name="Hellsten U."/>
            <person name="Kawashima T."/>
            <person name="Kuo A."/>
            <person name="Mitros T."/>
            <person name="Salamov A."/>
            <person name="Carpenter M.L."/>
            <person name="Signorovitch A.Y."/>
            <person name="Moreno M.A."/>
            <person name="Kamm K."/>
            <person name="Grimwood J."/>
            <person name="Schmutz J."/>
            <person name="Shapiro H."/>
            <person name="Grigoriev I.V."/>
            <person name="Buss L.W."/>
            <person name="Schierwater B."/>
            <person name="Dellaporta S.L."/>
            <person name="Rokhsar D.S."/>
        </authorList>
    </citation>
    <scope>NUCLEOTIDE SEQUENCE [LARGE SCALE GENOMIC DNA]</scope>
    <source>
        <strain evidence="4 5">Grell-BS-1999</strain>
    </source>
</reference>
<dbReference type="OrthoDB" id="10252687at2759"/>
<keyword evidence="5" id="KW-1185">Reference proteome</keyword>
<dbReference type="FunFam" id="1.10.10.10:FF:000146">
    <property type="entry name" value="PCI domain-containing protein 2 homolog"/>
    <property type="match status" value="1"/>
</dbReference>
<dbReference type="GO" id="GO:0003723">
    <property type="term" value="F:RNA binding"/>
    <property type="evidence" value="ECO:0000318"/>
    <property type="project" value="GO_Central"/>
</dbReference>
<dbReference type="RefSeq" id="XP_002108427.1">
    <property type="nucleotide sequence ID" value="XM_002108391.1"/>
</dbReference>
<dbReference type="PANTHER" id="PTHR12732:SF0">
    <property type="entry name" value="PCI DOMAIN-CONTAINING PROTEIN 2"/>
    <property type="match status" value="1"/>
</dbReference>
<dbReference type="Gene3D" id="1.10.10.10">
    <property type="entry name" value="Winged helix-like DNA-binding domain superfamily/Winged helix DNA-binding domain"/>
    <property type="match status" value="1"/>
</dbReference>
<dbReference type="Pfam" id="PF01399">
    <property type="entry name" value="PCI"/>
    <property type="match status" value="1"/>
</dbReference>
<dbReference type="GeneID" id="6748825"/>
<dbReference type="InterPro" id="IPR045114">
    <property type="entry name" value="Csn12-like"/>
</dbReference>
<dbReference type="GO" id="GO:0006368">
    <property type="term" value="P:transcription elongation by RNA polymerase II"/>
    <property type="evidence" value="ECO:0000318"/>
    <property type="project" value="GO_Central"/>
</dbReference>
<dbReference type="GO" id="GO:0016973">
    <property type="term" value="P:poly(A)+ mRNA export from nucleus"/>
    <property type="evidence" value="ECO:0000318"/>
    <property type="project" value="GO_Central"/>
</dbReference>
<evidence type="ECO:0000256" key="1">
    <source>
        <dbReference type="ARBA" id="ARBA00025771"/>
    </source>
</evidence>
<dbReference type="GO" id="GO:0000973">
    <property type="term" value="P:post-transcriptional tethering of RNA polymerase II gene DNA at nuclear periphery"/>
    <property type="evidence" value="ECO:0000318"/>
    <property type="project" value="GO_Central"/>
</dbReference>
<proteinExistence type="inferred from homology"/>
<dbReference type="KEGG" id="tad:TRIADDRAFT_51299"/>
<protein>
    <recommendedName>
        <fullName evidence="2">CSN12-like protein</fullName>
    </recommendedName>
</protein>
<dbReference type="STRING" id="10228.B3RIF3"/>
<evidence type="ECO:0000256" key="2">
    <source>
        <dbReference type="ARBA" id="ARBA00033214"/>
    </source>
</evidence>
<dbReference type="HOGENOM" id="CLU_031567_2_0_1"/>
<dbReference type="CTD" id="6748825"/>
<dbReference type="OMA" id="INRMFTL"/>
<dbReference type="GO" id="GO:0003690">
    <property type="term" value="F:double-stranded DNA binding"/>
    <property type="evidence" value="ECO:0000318"/>
    <property type="project" value="GO_Central"/>
</dbReference>